<evidence type="ECO:0000313" key="1">
    <source>
        <dbReference type="EMBL" id="HIS76791.1"/>
    </source>
</evidence>
<comment type="caution">
    <text evidence="1">The sequence shown here is derived from an EMBL/GenBank/DDBJ whole genome shotgun (WGS) entry which is preliminary data.</text>
</comment>
<name>A0A9D1K002_9FIRM</name>
<dbReference type="EMBL" id="DVJP01000054">
    <property type="protein sequence ID" value="HIS76791.1"/>
    <property type="molecule type" value="Genomic_DNA"/>
</dbReference>
<dbReference type="AlphaFoldDB" id="A0A9D1K002"/>
<gene>
    <name evidence="1" type="ORF">IAB51_08285</name>
</gene>
<evidence type="ECO:0000313" key="2">
    <source>
        <dbReference type="Proteomes" id="UP000824002"/>
    </source>
</evidence>
<reference evidence="1" key="1">
    <citation type="submission" date="2020-10" db="EMBL/GenBank/DDBJ databases">
        <authorList>
            <person name="Gilroy R."/>
        </authorList>
    </citation>
    <scope>NUCLEOTIDE SEQUENCE</scope>
    <source>
        <strain evidence="1">CHK199-13235</strain>
    </source>
</reference>
<protein>
    <submittedName>
        <fullName evidence="1">Uncharacterized protein</fullName>
    </submittedName>
</protein>
<reference evidence="1" key="2">
    <citation type="journal article" date="2021" name="PeerJ">
        <title>Extensive microbial diversity within the chicken gut microbiome revealed by metagenomics and culture.</title>
        <authorList>
            <person name="Gilroy R."/>
            <person name="Ravi A."/>
            <person name="Getino M."/>
            <person name="Pursley I."/>
            <person name="Horton D.L."/>
            <person name="Alikhan N.F."/>
            <person name="Baker D."/>
            <person name="Gharbi K."/>
            <person name="Hall N."/>
            <person name="Watson M."/>
            <person name="Adriaenssens E.M."/>
            <person name="Foster-Nyarko E."/>
            <person name="Jarju S."/>
            <person name="Secka A."/>
            <person name="Antonio M."/>
            <person name="Oren A."/>
            <person name="Chaudhuri R.R."/>
            <person name="La Ragione R."/>
            <person name="Hildebrand F."/>
            <person name="Pallen M.J."/>
        </authorList>
    </citation>
    <scope>NUCLEOTIDE SEQUENCE</scope>
    <source>
        <strain evidence="1">CHK199-13235</strain>
    </source>
</reference>
<dbReference type="Proteomes" id="UP000824002">
    <property type="component" value="Unassembled WGS sequence"/>
</dbReference>
<proteinExistence type="predicted"/>
<sequence>MNQELHYREAYLFFFNQVTDVISLLEQNKTTVDTAIRMLKHAQSGAEELAIEEFEDDKKERP</sequence>
<organism evidence="1 2">
    <name type="scientific">Candidatus Merdivicinus excrementipullorum</name>
    <dbReference type="NCBI Taxonomy" id="2840867"/>
    <lineage>
        <taxon>Bacteria</taxon>
        <taxon>Bacillati</taxon>
        <taxon>Bacillota</taxon>
        <taxon>Clostridia</taxon>
        <taxon>Eubacteriales</taxon>
        <taxon>Oscillospiraceae</taxon>
        <taxon>Oscillospiraceae incertae sedis</taxon>
        <taxon>Candidatus Merdivicinus</taxon>
    </lineage>
</organism>
<accession>A0A9D1K002</accession>